<protein>
    <submittedName>
        <fullName evidence="2">Uncharacterized protein</fullName>
    </submittedName>
</protein>
<feature type="compositionally biased region" description="Basic residues" evidence="1">
    <location>
        <begin position="8"/>
        <end position="25"/>
    </location>
</feature>
<feature type="region of interest" description="Disordered" evidence="1">
    <location>
        <begin position="1"/>
        <end position="28"/>
    </location>
</feature>
<comment type="caution">
    <text evidence="2">The sequence shown here is derived from an EMBL/GenBank/DDBJ whole genome shotgun (WGS) entry which is preliminary data.</text>
</comment>
<proteinExistence type="predicted"/>
<evidence type="ECO:0000313" key="2">
    <source>
        <dbReference type="EMBL" id="KAK5949607.1"/>
    </source>
</evidence>
<sequence length="433" mass="49414">MDDYRSTGAKKRKRQYATHRITKSVRKSETPGVQVFSLRDEMPEIKQTEYRRPAKPCSSQGEQELPPVTAYEGDRFAGSLWDMPPPTDVSNDEYMWLVRQGVYDCEAWFRRWSTPVADPCLTKLLELRARLEGLETLVLASTLIQERVPSFDADEAATSAFRQEVQSTLLRGHWPLFSTAKQAMESMSGLVPPLAMWCKCGRDHHRFWRVLESALQGMRQAIATSNNEALREVLGREEDIIDTYQSHKHEHIAEKHRDFVASCGALLHEAQQRHNIGDSSLLNLLLEHEVPEKWWKTGWQRFLDHVSSTGQVDAMKSLIAEARSEVGRFKEVIPELREHYDDCLRELDGYSRRLHMSLEPGGMSPTMLDGDGGGGVDDPGGHSPYDFAAEWTVPLSGLCSTVLQGWHMLGRRVSFEVYKRVGYTFCMVDLKWL</sequence>
<gene>
    <name evidence="2" type="ORF">OHC33_009414</name>
</gene>
<evidence type="ECO:0000313" key="3">
    <source>
        <dbReference type="Proteomes" id="UP001316803"/>
    </source>
</evidence>
<dbReference type="AlphaFoldDB" id="A0AAN8I1Q7"/>
<reference evidence="2 3" key="1">
    <citation type="submission" date="2022-12" db="EMBL/GenBank/DDBJ databases">
        <title>Genomic features and morphological characterization of a novel Knufia sp. strain isolated from spacecraft assembly facility.</title>
        <authorList>
            <person name="Teixeira M."/>
            <person name="Chander A.M."/>
            <person name="Stajich J.E."/>
            <person name="Venkateswaran K."/>
        </authorList>
    </citation>
    <scope>NUCLEOTIDE SEQUENCE [LARGE SCALE GENOMIC DNA]</scope>
    <source>
        <strain evidence="2 3">FJI-L2-BK-P2</strain>
    </source>
</reference>
<accession>A0AAN8I1Q7</accession>
<keyword evidence="3" id="KW-1185">Reference proteome</keyword>
<evidence type="ECO:0000256" key="1">
    <source>
        <dbReference type="SAM" id="MobiDB-lite"/>
    </source>
</evidence>
<name>A0AAN8I1Q7_9EURO</name>
<dbReference type="Proteomes" id="UP001316803">
    <property type="component" value="Unassembled WGS sequence"/>
</dbReference>
<dbReference type="EMBL" id="JAKLMC020000034">
    <property type="protein sequence ID" value="KAK5949607.1"/>
    <property type="molecule type" value="Genomic_DNA"/>
</dbReference>
<organism evidence="2 3">
    <name type="scientific">Knufia fluminis</name>
    <dbReference type="NCBI Taxonomy" id="191047"/>
    <lineage>
        <taxon>Eukaryota</taxon>
        <taxon>Fungi</taxon>
        <taxon>Dikarya</taxon>
        <taxon>Ascomycota</taxon>
        <taxon>Pezizomycotina</taxon>
        <taxon>Eurotiomycetes</taxon>
        <taxon>Chaetothyriomycetidae</taxon>
        <taxon>Chaetothyriales</taxon>
        <taxon>Trichomeriaceae</taxon>
        <taxon>Knufia</taxon>
    </lineage>
</organism>